<gene>
    <name evidence="1" type="ORF">N3K66_001854</name>
</gene>
<proteinExistence type="predicted"/>
<comment type="caution">
    <text evidence="1">The sequence shown here is derived from an EMBL/GenBank/DDBJ whole genome shotgun (WGS) entry which is preliminary data.</text>
</comment>
<organism evidence="1 2">
    <name type="scientific">Trichothecium roseum</name>
    <dbReference type="NCBI Taxonomy" id="47278"/>
    <lineage>
        <taxon>Eukaryota</taxon>
        <taxon>Fungi</taxon>
        <taxon>Dikarya</taxon>
        <taxon>Ascomycota</taxon>
        <taxon>Pezizomycotina</taxon>
        <taxon>Sordariomycetes</taxon>
        <taxon>Hypocreomycetidae</taxon>
        <taxon>Hypocreales</taxon>
        <taxon>Hypocreales incertae sedis</taxon>
        <taxon>Trichothecium</taxon>
    </lineage>
</organism>
<reference evidence="1" key="1">
    <citation type="submission" date="2022-10" db="EMBL/GenBank/DDBJ databases">
        <title>Complete Genome of Trichothecium roseum strain YXFP-22015, a Plant Pathogen Isolated from Citrus.</title>
        <authorList>
            <person name="Wang Y."/>
            <person name="Zhu L."/>
        </authorList>
    </citation>
    <scope>NUCLEOTIDE SEQUENCE</scope>
    <source>
        <strain evidence="1">YXFP-22015</strain>
    </source>
</reference>
<accession>A0ACC0V7X0</accession>
<keyword evidence="2" id="KW-1185">Reference proteome</keyword>
<protein>
    <submittedName>
        <fullName evidence="1">Uncharacterized protein</fullName>
    </submittedName>
</protein>
<sequence>MQHDQSFGSFADASASLGAMPGGHEDHFWLPNADPSAEFWDLPQDMSLGLGMEMDFGPATAPVFPTSTPSHRHSASFDWNQDIPLFQDAQPIPTAPSNQLTSPNPGITSPNQSKAAPPRRQRALAPKPPPSEQASFSSANAAAVSGNGLQPAVNFSGDTGALSSRPGTAASLDLNFGMPDTSGAHMSQPSLPTNGARRSNNTKKAQPPNVPDRTFSSSPIKSINGRPKLARTMSENRGKRPAARAPAPHQPSTGARVGNNDPIPRPSGRMSPLKRKHRLSALASIPESASKAGTRPKVQFIIDSKGHARAEYTKPELGLTLSQSAINLPHRRESDDSDESSDDDDPIIIPSRNTSFNASFALPDPRKPVGSIFHSTQRSVSDRSTSAEAVRTPLDFESESEAATHEAQGGGNAASELLKVVGNRQKRSFNKSSLTHHYNPLISPTSLGAPGFDADGQEVRCVCNRNAANPEDGFMIQCESCEMWLHGGCINITRQSMPRVYICAFCAGAAHIRRKDEHSTKGRGNPRSLR</sequence>
<name>A0ACC0V7X0_9HYPO</name>
<evidence type="ECO:0000313" key="1">
    <source>
        <dbReference type="EMBL" id="KAI9902502.1"/>
    </source>
</evidence>
<dbReference type="EMBL" id="CM047941">
    <property type="protein sequence ID" value="KAI9902502.1"/>
    <property type="molecule type" value="Genomic_DNA"/>
</dbReference>
<dbReference type="Proteomes" id="UP001163324">
    <property type="component" value="Chromosome 2"/>
</dbReference>
<evidence type="ECO:0000313" key="2">
    <source>
        <dbReference type="Proteomes" id="UP001163324"/>
    </source>
</evidence>